<sequence length="378" mass="41677">MHQLTAATMSTFRHYAENKLGAQPYIPDPGDFVDQPFITALASFEALAARSRDMTNAQGMRLRFECGYVRSMSPNAFAAIYDGAHVIGVNQALLVTIIEFALYVFTQADQFPQIGDAAGEDSPGPAFGAAPGILLLDKTLRGEAMNARKDAHRVPKDAARHIAAIYLAMLMIRFVWMHELAHCANGHVLLLRDMNLDAALNEVPGPSMLVGFKKAALETAPDARQRVLHALELDADECALRTAARIQLWGGENIEGIARLDPRTRMAMCLLGAYLMTWLFDEYQRFANTVHDRTHPFPKDRLANLVRYASTEIGEGIDGYAALHAAICASFNRLALKIPNMHRIDPETATYSPVRYDADLIARLAPLRFVPVTPETSG</sequence>
<proteinExistence type="predicted"/>
<evidence type="ECO:0000313" key="1">
    <source>
        <dbReference type="EMBL" id="QIG79628.1"/>
    </source>
</evidence>
<gene>
    <name evidence="1" type="ORF">G5C33_07380</name>
</gene>
<keyword evidence="2" id="KW-1185">Reference proteome</keyword>
<dbReference type="KEGG" id="spzr:G5C33_07380"/>
<evidence type="ECO:0000313" key="2">
    <source>
        <dbReference type="Proteomes" id="UP000501568"/>
    </source>
</evidence>
<dbReference type="RefSeq" id="WP_165326628.1">
    <property type="nucleotide sequence ID" value="NZ_CP049109.1"/>
</dbReference>
<organism evidence="1 2">
    <name type="scientific">Stakelama tenebrarum</name>
    <dbReference type="NCBI Taxonomy" id="2711215"/>
    <lineage>
        <taxon>Bacteria</taxon>
        <taxon>Pseudomonadati</taxon>
        <taxon>Pseudomonadota</taxon>
        <taxon>Alphaproteobacteria</taxon>
        <taxon>Sphingomonadales</taxon>
        <taxon>Sphingomonadaceae</taxon>
        <taxon>Stakelama</taxon>
    </lineage>
</organism>
<protein>
    <submittedName>
        <fullName evidence="1">Uncharacterized protein</fullName>
    </submittedName>
</protein>
<dbReference type="EMBL" id="CP049109">
    <property type="protein sequence ID" value="QIG79628.1"/>
    <property type="molecule type" value="Genomic_DNA"/>
</dbReference>
<dbReference type="AlphaFoldDB" id="A0A6G6Y4I0"/>
<accession>A0A6G6Y4I0</accession>
<dbReference type="Proteomes" id="UP000501568">
    <property type="component" value="Chromosome"/>
</dbReference>
<name>A0A6G6Y4I0_9SPHN</name>
<reference evidence="1 2" key="1">
    <citation type="submission" date="2020-02" db="EMBL/GenBank/DDBJ databases">
        <authorList>
            <person name="Zheng R.K."/>
            <person name="Sun C.M."/>
        </authorList>
    </citation>
    <scope>NUCLEOTIDE SEQUENCE [LARGE SCALE GENOMIC DNA]</scope>
    <source>
        <strain evidence="2">zrk23</strain>
    </source>
</reference>